<name>A0A9W7DG70_AMBMO</name>
<evidence type="ECO:0000313" key="2">
    <source>
        <dbReference type="EMBL" id="GMG19003.1"/>
    </source>
</evidence>
<keyword evidence="1" id="KW-1133">Transmembrane helix</keyword>
<dbReference type="AlphaFoldDB" id="A0A9W7DG70"/>
<sequence>MASIVVQGKQKFFLLIGASFILLFLVYVITNNEESRQLTLKPIKHFLTSKYASANGEDPVETAEPISSDNTRSEDAKIVVIDADSLVQTEHVSDDVKKAEKFKEKTTD</sequence>
<keyword evidence="3" id="KW-1185">Reference proteome</keyword>
<comment type="caution">
    <text evidence="2">The sequence shown here is derived from an EMBL/GenBank/DDBJ whole genome shotgun (WGS) entry which is preliminary data.</text>
</comment>
<dbReference type="Proteomes" id="UP001165063">
    <property type="component" value="Unassembled WGS sequence"/>
</dbReference>
<reference evidence="2" key="1">
    <citation type="submission" date="2023-04" db="EMBL/GenBank/DDBJ databases">
        <title>Ambrosiozyma monospora NBRC 1965.</title>
        <authorList>
            <person name="Ichikawa N."/>
            <person name="Sato H."/>
            <person name="Tonouchi N."/>
        </authorList>
    </citation>
    <scope>NUCLEOTIDE SEQUENCE</scope>
    <source>
        <strain evidence="2">NBRC 1965</strain>
    </source>
</reference>
<dbReference type="EMBL" id="BSXU01000044">
    <property type="protein sequence ID" value="GMG19003.1"/>
    <property type="molecule type" value="Genomic_DNA"/>
</dbReference>
<keyword evidence="1" id="KW-0812">Transmembrane</keyword>
<evidence type="ECO:0000313" key="3">
    <source>
        <dbReference type="Proteomes" id="UP001165063"/>
    </source>
</evidence>
<evidence type="ECO:0000256" key="1">
    <source>
        <dbReference type="SAM" id="Phobius"/>
    </source>
</evidence>
<keyword evidence="1" id="KW-0472">Membrane</keyword>
<protein>
    <submittedName>
        <fullName evidence="2">Unnamed protein product</fullName>
    </submittedName>
</protein>
<gene>
    <name evidence="2" type="ORF">Amon01_000013600</name>
</gene>
<accession>A0A9W7DG70</accession>
<organism evidence="2 3">
    <name type="scientific">Ambrosiozyma monospora</name>
    <name type="common">Yeast</name>
    <name type="synonym">Endomycopsis monosporus</name>
    <dbReference type="NCBI Taxonomy" id="43982"/>
    <lineage>
        <taxon>Eukaryota</taxon>
        <taxon>Fungi</taxon>
        <taxon>Dikarya</taxon>
        <taxon>Ascomycota</taxon>
        <taxon>Saccharomycotina</taxon>
        <taxon>Pichiomycetes</taxon>
        <taxon>Pichiales</taxon>
        <taxon>Pichiaceae</taxon>
        <taxon>Ambrosiozyma</taxon>
    </lineage>
</organism>
<feature type="transmembrane region" description="Helical" evidence="1">
    <location>
        <begin position="12"/>
        <end position="30"/>
    </location>
</feature>
<proteinExistence type="predicted"/>